<dbReference type="EMBL" id="KT007020">
    <property type="protein sequence ID" value="AKQ03703.1"/>
    <property type="molecule type" value="Genomic_DNA"/>
</dbReference>
<proteinExistence type="inferred from homology"/>
<name>A0A0H4T781_9BACT</name>
<dbReference type="PROSITE" id="PS00211">
    <property type="entry name" value="ABC_TRANSPORTER_1"/>
    <property type="match status" value="1"/>
</dbReference>
<dbReference type="PROSITE" id="PS50893">
    <property type="entry name" value="ABC_TRANSPORTER_2"/>
    <property type="match status" value="1"/>
</dbReference>
<evidence type="ECO:0000259" key="5">
    <source>
        <dbReference type="PROSITE" id="PS50893"/>
    </source>
</evidence>
<reference evidence="6" key="1">
    <citation type="journal article" date="2015" name="ISME J.">
        <title>Aquifer environment selects for microbial species cohorts in sediment and groundwater.</title>
        <authorList>
            <person name="Hug L.A."/>
            <person name="Thomas B.C."/>
            <person name="Brown C.T."/>
            <person name="Frischkorn K.R."/>
            <person name="Williams K.H."/>
            <person name="Tringe S.G."/>
            <person name="Banfield J.F."/>
        </authorList>
    </citation>
    <scope>NUCLEOTIDE SEQUENCE</scope>
</reference>
<dbReference type="PANTHER" id="PTHR43335:SF4">
    <property type="entry name" value="ABC TRANSPORTER, ATP-BINDING PROTEIN"/>
    <property type="match status" value="1"/>
</dbReference>
<dbReference type="Pfam" id="PF00005">
    <property type="entry name" value="ABC_tran"/>
    <property type="match status" value="1"/>
</dbReference>
<accession>A0A0H4T781</accession>
<dbReference type="InterPro" id="IPR027417">
    <property type="entry name" value="P-loop_NTPase"/>
</dbReference>
<dbReference type="Gene3D" id="3.40.50.300">
    <property type="entry name" value="P-loop containing nucleotide triphosphate hydrolases"/>
    <property type="match status" value="1"/>
</dbReference>
<dbReference type="InterPro" id="IPR017871">
    <property type="entry name" value="ABC_transporter-like_CS"/>
</dbReference>
<evidence type="ECO:0000256" key="1">
    <source>
        <dbReference type="ARBA" id="ARBA00005417"/>
    </source>
</evidence>
<keyword evidence="2" id="KW-0813">Transport</keyword>
<feature type="domain" description="ABC transporter" evidence="5">
    <location>
        <begin position="8"/>
        <end position="237"/>
    </location>
</feature>
<keyword evidence="4 6" id="KW-0067">ATP-binding</keyword>
<dbReference type="GO" id="GO:0016887">
    <property type="term" value="F:ATP hydrolysis activity"/>
    <property type="evidence" value="ECO:0007669"/>
    <property type="project" value="InterPro"/>
</dbReference>
<comment type="similarity">
    <text evidence="1">Belongs to the ABC transporter superfamily.</text>
</comment>
<evidence type="ECO:0000256" key="2">
    <source>
        <dbReference type="ARBA" id="ARBA00022448"/>
    </source>
</evidence>
<evidence type="ECO:0000256" key="3">
    <source>
        <dbReference type="ARBA" id="ARBA00022741"/>
    </source>
</evidence>
<dbReference type="PANTHER" id="PTHR43335">
    <property type="entry name" value="ABC TRANSPORTER, ATP-BINDING PROTEIN"/>
    <property type="match status" value="1"/>
</dbReference>
<dbReference type="SMART" id="SM00382">
    <property type="entry name" value="AAA"/>
    <property type="match status" value="1"/>
</dbReference>
<dbReference type="InterPro" id="IPR003439">
    <property type="entry name" value="ABC_transporter-like_ATP-bd"/>
</dbReference>
<dbReference type="AlphaFoldDB" id="A0A0H4T781"/>
<organism evidence="6">
    <name type="scientific">uncultured Ignavibacteria bacterium Rifle_16ft_4_minimus_38491</name>
    <dbReference type="NCBI Taxonomy" id="1665105"/>
    <lineage>
        <taxon>Bacteria</taxon>
        <taxon>Pseudomonadati</taxon>
        <taxon>Ignavibacteriota</taxon>
        <taxon>Ignavibacteria</taxon>
        <taxon>environmental samples</taxon>
    </lineage>
</organism>
<dbReference type="InterPro" id="IPR003593">
    <property type="entry name" value="AAA+_ATPase"/>
</dbReference>
<keyword evidence="3" id="KW-0547">Nucleotide-binding</keyword>
<protein>
    <submittedName>
        <fullName evidence="6">Antibiotic transport system ATP-binding protein, antibiotic transport system ATP-binding protein</fullName>
    </submittedName>
</protein>
<sequence length="307" mass="34885">MSDNNKIIEVKNLSKHFKELKAVNDLSINVYTGDVFGFLGPNGAGKSTTIRMLLTLISPTKGEIKIFGKSLKESRIEILRKIGAIVEKPDFYGFLSAYKNLEILAKLSGIESPKKRIMEVLELVGLNKRFKSKVKTFSHGMKQRLGIAQALLHDPELIILDEPTTGLDPQGMKEIRDLIIHLSKDQKKTIFLSSHILYEVEMVADRMIIINKGSAQVEGYVEELLNRSDLKVTFEVDDTQKVRELIKETSWIKKLNSETKNRVIFSLKNTEIAELNKYLVDNKISVSAVIPTRSLEEYFLQMTERSL</sequence>
<evidence type="ECO:0000256" key="4">
    <source>
        <dbReference type="ARBA" id="ARBA00022840"/>
    </source>
</evidence>
<dbReference type="GO" id="GO:0005524">
    <property type="term" value="F:ATP binding"/>
    <property type="evidence" value="ECO:0007669"/>
    <property type="project" value="UniProtKB-KW"/>
</dbReference>
<dbReference type="SUPFAM" id="SSF52540">
    <property type="entry name" value="P-loop containing nucleoside triphosphate hydrolases"/>
    <property type="match status" value="1"/>
</dbReference>
<evidence type="ECO:0000313" key="6">
    <source>
        <dbReference type="EMBL" id="AKQ03703.1"/>
    </source>
</evidence>